<evidence type="ECO:0000313" key="2">
    <source>
        <dbReference type="EMBL" id="DAD55388.1"/>
    </source>
</evidence>
<organism evidence="2">
    <name type="scientific">Siphoviridae sp. ctoNj20</name>
    <dbReference type="NCBI Taxonomy" id="2826085"/>
    <lineage>
        <taxon>Viruses</taxon>
        <taxon>Duplodnaviria</taxon>
        <taxon>Heunggongvirae</taxon>
        <taxon>Uroviricota</taxon>
        <taxon>Caudoviricetes</taxon>
    </lineage>
</organism>
<feature type="domain" description="NTP pyrophosphohydrolase MazG-like" evidence="1">
    <location>
        <begin position="36"/>
        <end position="107"/>
    </location>
</feature>
<sequence>MLEVTTTLRGVQEEVARQMARDYPARNQISLQCLMCLGLSEEAGEVAGLMKRRLRCHDDKDVERSSQEHFTEELGDVLWYLAATCQMFGLTLDQIWEYNNEKLQKRYGE</sequence>
<name>A0A8D9PDV7_9CAUD</name>
<evidence type="ECO:0000259" key="1">
    <source>
        <dbReference type="Pfam" id="PF03819"/>
    </source>
</evidence>
<dbReference type="SUPFAM" id="SSF101386">
    <property type="entry name" value="all-alpha NTP pyrophosphatases"/>
    <property type="match status" value="1"/>
</dbReference>
<reference evidence="2" key="1">
    <citation type="journal article" date="2021" name="Proc. Natl. Acad. Sci. U.S.A.">
        <title>A Catalog of Tens of Thousands of Viruses from Human Metagenomes Reveals Hidden Associations with Chronic Diseases.</title>
        <authorList>
            <person name="Tisza M.J."/>
            <person name="Buck C.B."/>
        </authorList>
    </citation>
    <scope>NUCLEOTIDE SEQUENCE</scope>
    <source>
        <strain evidence="2">CtoNj20</strain>
    </source>
</reference>
<dbReference type="Gene3D" id="1.10.287.1080">
    <property type="entry name" value="MazG-like"/>
    <property type="match status" value="1"/>
</dbReference>
<dbReference type="EMBL" id="BK014724">
    <property type="protein sequence ID" value="DAD55388.1"/>
    <property type="molecule type" value="Genomic_DNA"/>
</dbReference>
<dbReference type="Pfam" id="PF03819">
    <property type="entry name" value="MazG"/>
    <property type="match status" value="1"/>
</dbReference>
<dbReference type="CDD" id="cd11541">
    <property type="entry name" value="NTP-PPase_u4"/>
    <property type="match status" value="1"/>
</dbReference>
<proteinExistence type="predicted"/>
<dbReference type="InterPro" id="IPR011379">
    <property type="entry name" value="MazG-related_GP37"/>
</dbReference>
<protein>
    <submittedName>
        <fullName evidence="2">NTP-PPase</fullName>
    </submittedName>
</protein>
<dbReference type="InterPro" id="IPR004518">
    <property type="entry name" value="MazG-like_dom"/>
</dbReference>
<dbReference type="InterPro" id="IPR011411">
    <property type="entry name" value="MazG-related_YvdC"/>
</dbReference>
<accession>A0A8D9PDV7</accession>
<dbReference type="PIRSF" id="PIRSF036521">
    <property type="entry name" value="UCP036521_pph"/>
    <property type="match status" value="1"/>
</dbReference>